<keyword evidence="2" id="KW-1185">Reference proteome</keyword>
<name>A0ABX7ZVT8_9RALS</name>
<evidence type="ECO:0000313" key="2">
    <source>
        <dbReference type="Proteomes" id="UP000680989"/>
    </source>
</evidence>
<organism evidence="1 2">
    <name type="scientific">Ralstonia nicotianae</name>
    <dbReference type="NCBI Taxonomy" id="3037696"/>
    <lineage>
        <taxon>Bacteria</taxon>
        <taxon>Pseudomonadati</taxon>
        <taxon>Pseudomonadota</taxon>
        <taxon>Betaproteobacteria</taxon>
        <taxon>Burkholderiales</taxon>
        <taxon>Burkholderiaceae</taxon>
        <taxon>Ralstonia</taxon>
        <taxon>Ralstonia solanacearum species complex</taxon>
    </lineage>
</organism>
<protein>
    <submittedName>
        <fullName evidence="1">Uncharacterized protein</fullName>
    </submittedName>
</protein>
<dbReference type="EMBL" id="CP046674">
    <property type="protein sequence ID" value="QUP59315.1"/>
    <property type="molecule type" value="Genomic_DNA"/>
</dbReference>
<gene>
    <name evidence="1" type="ORF">GO999_12575</name>
</gene>
<sequence length="69" mass="7689">MRTILIWWAAKGILPERWPSFLPGEPAGFSAASQLTDALHADRIGAFSIPQHRSGRVRFSPILMDPCSR</sequence>
<dbReference type="RefSeq" id="WP_211906284.1">
    <property type="nucleotide sequence ID" value="NZ_CP046674.1"/>
</dbReference>
<accession>A0ABX7ZVT8</accession>
<evidence type="ECO:0000313" key="1">
    <source>
        <dbReference type="EMBL" id="QUP59315.1"/>
    </source>
</evidence>
<dbReference type="Proteomes" id="UP000680989">
    <property type="component" value="Chromosome"/>
</dbReference>
<proteinExistence type="predicted"/>
<reference evidence="2" key="1">
    <citation type="submission" date="2019-12" db="EMBL/GenBank/DDBJ databases">
        <title>Whole-genome sequence of tobacco pathogen Ralstonia pseudosolanacearum strain RS, originating from Yunnan province of China.</title>
        <authorList>
            <person name="Lu C.-H."/>
        </authorList>
    </citation>
    <scope>NUCLEOTIDE SEQUENCE [LARGE SCALE GENOMIC DNA]</scope>
    <source>
        <strain evidence="2">RS</strain>
    </source>
</reference>